<organism evidence="2 3">
    <name type="scientific">Aquisphaera giovannonii</name>
    <dbReference type="NCBI Taxonomy" id="406548"/>
    <lineage>
        <taxon>Bacteria</taxon>
        <taxon>Pseudomonadati</taxon>
        <taxon>Planctomycetota</taxon>
        <taxon>Planctomycetia</taxon>
        <taxon>Isosphaerales</taxon>
        <taxon>Isosphaeraceae</taxon>
        <taxon>Aquisphaera</taxon>
    </lineage>
</organism>
<dbReference type="PROSITE" id="PS00519">
    <property type="entry name" value="HTH_ASNC_1"/>
    <property type="match status" value="1"/>
</dbReference>
<dbReference type="SUPFAM" id="SSF46785">
    <property type="entry name" value="Winged helix' DNA-binding domain"/>
    <property type="match status" value="1"/>
</dbReference>
<dbReference type="InterPro" id="IPR000835">
    <property type="entry name" value="HTH_MarR-typ"/>
</dbReference>
<proteinExistence type="predicted"/>
<gene>
    <name evidence="2" type="ORF">OJF2_45740</name>
</gene>
<dbReference type="GO" id="GO:0006355">
    <property type="term" value="P:regulation of DNA-templated transcription"/>
    <property type="evidence" value="ECO:0007669"/>
    <property type="project" value="UniProtKB-ARBA"/>
</dbReference>
<dbReference type="Proteomes" id="UP000324233">
    <property type="component" value="Chromosome"/>
</dbReference>
<evidence type="ECO:0000313" key="3">
    <source>
        <dbReference type="Proteomes" id="UP000324233"/>
    </source>
</evidence>
<dbReference type="Gene3D" id="1.10.10.10">
    <property type="entry name" value="Winged helix-like DNA-binding domain superfamily/Winged helix DNA-binding domain"/>
    <property type="match status" value="1"/>
</dbReference>
<dbReference type="AlphaFoldDB" id="A0A5B9W5R7"/>
<dbReference type="InterPro" id="IPR019885">
    <property type="entry name" value="Tscrpt_reg_HTH_AsnC-type_CS"/>
</dbReference>
<accession>A0A5B9W5R7</accession>
<dbReference type="EMBL" id="CP042997">
    <property type="protein sequence ID" value="QEH36016.1"/>
    <property type="molecule type" value="Genomic_DNA"/>
</dbReference>
<evidence type="ECO:0000259" key="1">
    <source>
        <dbReference type="Pfam" id="PF12802"/>
    </source>
</evidence>
<name>A0A5B9W5R7_9BACT</name>
<dbReference type="InterPro" id="IPR036390">
    <property type="entry name" value="WH_DNA-bd_sf"/>
</dbReference>
<reference evidence="2 3" key="1">
    <citation type="submission" date="2019-08" db="EMBL/GenBank/DDBJ databases">
        <title>Deep-cultivation of Planctomycetes and their phenomic and genomic characterization uncovers novel biology.</title>
        <authorList>
            <person name="Wiegand S."/>
            <person name="Jogler M."/>
            <person name="Boedeker C."/>
            <person name="Pinto D."/>
            <person name="Vollmers J."/>
            <person name="Rivas-Marin E."/>
            <person name="Kohn T."/>
            <person name="Peeters S.H."/>
            <person name="Heuer A."/>
            <person name="Rast P."/>
            <person name="Oberbeckmann S."/>
            <person name="Bunk B."/>
            <person name="Jeske O."/>
            <person name="Meyerdierks A."/>
            <person name="Storesund J.E."/>
            <person name="Kallscheuer N."/>
            <person name="Luecker S."/>
            <person name="Lage O.M."/>
            <person name="Pohl T."/>
            <person name="Merkel B.J."/>
            <person name="Hornburger P."/>
            <person name="Mueller R.-W."/>
            <person name="Bruemmer F."/>
            <person name="Labrenz M."/>
            <person name="Spormann A.M."/>
            <person name="Op den Camp H."/>
            <person name="Overmann J."/>
            <person name="Amann R."/>
            <person name="Jetten M.S.M."/>
            <person name="Mascher T."/>
            <person name="Medema M.H."/>
            <person name="Devos D.P."/>
            <person name="Kaster A.-K."/>
            <person name="Ovreas L."/>
            <person name="Rohde M."/>
            <person name="Galperin M.Y."/>
            <person name="Jogler C."/>
        </authorList>
    </citation>
    <scope>NUCLEOTIDE SEQUENCE [LARGE SCALE GENOMIC DNA]</scope>
    <source>
        <strain evidence="2 3">OJF2</strain>
    </source>
</reference>
<keyword evidence="3" id="KW-1185">Reference proteome</keyword>
<dbReference type="InterPro" id="IPR011991">
    <property type="entry name" value="ArsR-like_HTH"/>
</dbReference>
<protein>
    <submittedName>
        <fullName evidence="2">MarR family protein</fullName>
    </submittedName>
</protein>
<evidence type="ECO:0000313" key="2">
    <source>
        <dbReference type="EMBL" id="QEH36016.1"/>
    </source>
</evidence>
<sequence>MAESSDRDLLDLIRRRGPMTVPEMSDALGVTGTAVRNRLGRLLGTGLVERKAEHVGRGRPRHRYGVSVEAHRRLGQNYADLAVALWEEMMAGVADRKLRRILFTRITDRLAEAYRSKLTGDAWEGRLVQLSRVLHDRGVEAEVALDGAGLAAFLRQHSCPYYELAEADRAICSLETKMLEKVLGRALRLSQCRLDGDRSCDFRPKADPPALPEAAAG</sequence>
<feature type="domain" description="HTH marR-type" evidence="1">
    <location>
        <begin position="8"/>
        <end position="57"/>
    </location>
</feature>
<dbReference type="InterPro" id="IPR036388">
    <property type="entry name" value="WH-like_DNA-bd_sf"/>
</dbReference>
<dbReference type="CDD" id="cd00090">
    <property type="entry name" value="HTH_ARSR"/>
    <property type="match status" value="1"/>
</dbReference>
<dbReference type="Pfam" id="PF12802">
    <property type="entry name" value="MarR_2"/>
    <property type="match status" value="1"/>
</dbReference>
<dbReference type="KEGG" id="agv:OJF2_45740"/>
<dbReference type="OrthoDB" id="259423at2"/>
<dbReference type="RefSeq" id="WP_148595743.1">
    <property type="nucleotide sequence ID" value="NZ_CP042997.1"/>
</dbReference>